<name>M3XPT9_MUSPF</name>
<dbReference type="HOGENOM" id="CLU_1839738_0_0_1"/>
<organism evidence="2">
    <name type="scientific">Mustela putorius furo</name>
    <name type="common">European domestic ferret</name>
    <name type="synonym">Mustela furo</name>
    <dbReference type="NCBI Taxonomy" id="9669"/>
    <lineage>
        <taxon>Eukaryota</taxon>
        <taxon>Metazoa</taxon>
        <taxon>Chordata</taxon>
        <taxon>Craniata</taxon>
        <taxon>Vertebrata</taxon>
        <taxon>Euteleostomi</taxon>
        <taxon>Mammalia</taxon>
        <taxon>Eutheria</taxon>
        <taxon>Laurasiatheria</taxon>
        <taxon>Carnivora</taxon>
        <taxon>Caniformia</taxon>
        <taxon>Musteloidea</taxon>
        <taxon>Mustelidae</taxon>
        <taxon>Mustelinae</taxon>
        <taxon>Mustela</taxon>
    </lineage>
</organism>
<dbReference type="EMBL" id="AEYP01069513">
    <property type="status" value="NOT_ANNOTATED_CDS"/>
    <property type="molecule type" value="Genomic_DNA"/>
</dbReference>
<dbReference type="InParanoid" id="M3XPT9"/>
<protein>
    <submittedName>
        <fullName evidence="2">Uncharacterized protein</fullName>
    </submittedName>
</protein>
<reference evidence="2" key="1">
    <citation type="submission" date="2024-06" db="UniProtKB">
        <authorList>
            <consortium name="Ensembl"/>
        </authorList>
    </citation>
    <scope>IDENTIFICATION</scope>
</reference>
<evidence type="ECO:0000256" key="1">
    <source>
        <dbReference type="SAM" id="MobiDB-lite"/>
    </source>
</evidence>
<proteinExistence type="predicted"/>
<evidence type="ECO:0000313" key="2">
    <source>
        <dbReference type="Ensembl" id="ENSMPUP00000001089.1"/>
    </source>
</evidence>
<sequence length="140" mass="14953">RRVAQIPGCLGKEERTCKSGHSWRAGQGTDTRGGPRELVGSHPPTLGAPEGPRAPRQPSRRPRADGTGQGRLREAARRRHTGPLSDASVPGGAKRPCGLGPRARYSPTVASVSKSCRRCTRAEKDSRPSFGIALWVAELV</sequence>
<dbReference type="Ensembl" id="ENSMPUT00000001112.1">
    <property type="protein sequence ID" value="ENSMPUP00000001089.1"/>
    <property type="gene ID" value="ENSMPUG00000001099.1"/>
</dbReference>
<dbReference type="AlphaFoldDB" id="M3XPT9"/>
<feature type="region of interest" description="Disordered" evidence="1">
    <location>
        <begin position="1"/>
        <end position="106"/>
    </location>
</feature>
<accession>M3XPT9</accession>
<dbReference type="EMBL" id="AEYP01069514">
    <property type="status" value="NOT_ANNOTATED_CDS"/>
    <property type="molecule type" value="Genomic_DNA"/>
</dbReference>